<reference evidence="1" key="1">
    <citation type="submission" date="2022-06" db="EMBL/GenBank/DDBJ databases">
        <title>New cyanobacteria of genus Symplocastrum in benthos of Lake Baikal.</title>
        <authorList>
            <person name="Sorokovikova E."/>
            <person name="Tikhonova I."/>
            <person name="Krasnopeev A."/>
            <person name="Evseev P."/>
            <person name="Gladkikh A."/>
            <person name="Belykh O."/>
        </authorList>
    </citation>
    <scope>NUCLEOTIDE SEQUENCE</scope>
    <source>
        <strain evidence="1">BBK-W-15</strain>
    </source>
</reference>
<evidence type="ECO:0000313" key="2">
    <source>
        <dbReference type="Proteomes" id="UP001204953"/>
    </source>
</evidence>
<sequence>MINERNLYNVVGTVSIALVSVIANAGDIKVMECNQLIGSINELEPVVAEFVNKSDQLGDGFKKAKDLDEIQQLAGESAQEFNRFAGELDSITQDIKLINLTDKQLNSLKNRYAQTGEDLSQGIRDMAQVLISLTQVEVTQEGLEQLNTIESDIDSIGESLDSAGDASDKIVDQINSYCGAK</sequence>
<dbReference type="RefSeq" id="WP_254014077.1">
    <property type="nucleotide sequence ID" value="NZ_JAMZMM010000315.1"/>
</dbReference>
<dbReference type="EMBL" id="JAMZMM010000315">
    <property type="protein sequence ID" value="MCP2731336.1"/>
    <property type="molecule type" value="Genomic_DNA"/>
</dbReference>
<accession>A0AAE3GVA8</accession>
<gene>
    <name evidence="1" type="ORF">NJ959_23195</name>
</gene>
<comment type="caution">
    <text evidence="1">The sequence shown here is derived from an EMBL/GenBank/DDBJ whole genome shotgun (WGS) entry which is preliminary data.</text>
</comment>
<organism evidence="1 2">
    <name type="scientific">Limnofasciculus baicalensis BBK-W-15</name>
    <dbReference type="NCBI Taxonomy" id="2699891"/>
    <lineage>
        <taxon>Bacteria</taxon>
        <taxon>Bacillati</taxon>
        <taxon>Cyanobacteriota</taxon>
        <taxon>Cyanophyceae</taxon>
        <taxon>Coleofasciculales</taxon>
        <taxon>Coleofasciculaceae</taxon>
        <taxon>Limnofasciculus</taxon>
        <taxon>Limnofasciculus baicalensis</taxon>
    </lineage>
</organism>
<name>A0AAE3GVA8_9CYAN</name>
<dbReference type="AlphaFoldDB" id="A0AAE3GVA8"/>
<protein>
    <submittedName>
        <fullName evidence="1">Uncharacterized protein</fullName>
    </submittedName>
</protein>
<evidence type="ECO:0000313" key="1">
    <source>
        <dbReference type="EMBL" id="MCP2731336.1"/>
    </source>
</evidence>
<keyword evidence="2" id="KW-1185">Reference proteome</keyword>
<dbReference type="Proteomes" id="UP001204953">
    <property type="component" value="Unassembled WGS sequence"/>
</dbReference>
<proteinExistence type="predicted"/>